<accession>A0A182D288</accession>
<feature type="active site" description="Nucleophile" evidence="7">
    <location>
        <position position="116"/>
    </location>
</feature>
<reference evidence="10" key="1">
    <citation type="journal article" date="2015" name="Genome Announc.">
        <title>Complete Genome Sequence of the Bacteriochlorophyll b-Producing Photosynthetic Bacterium Blastochloris viridis.</title>
        <authorList>
            <person name="Tsukatani Y."/>
            <person name="Hirose Y."/>
            <person name="Harada J."/>
            <person name="Misawa N."/>
            <person name="Mori K."/>
            <person name="Inoue K."/>
            <person name="Tamiaki H."/>
        </authorList>
    </citation>
    <scope>NUCLEOTIDE SEQUENCE [LARGE SCALE GENOMIC DNA]</scope>
    <source>
        <strain evidence="10">DSM 133</strain>
    </source>
</reference>
<dbReference type="GO" id="GO:0016740">
    <property type="term" value="F:transferase activity"/>
    <property type="evidence" value="ECO:0007669"/>
    <property type="project" value="UniProtKB-KW"/>
</dbReference>
<feature type="active site" description="Proton donor/acceptor" evidence="7">
    <location>
        <position position="100"/>
    </location>
</feature>
<keyword evidence="5 7" id="KW-0573">Peptidoglycan synthesis</keyword>
<dbReference type="RefSeq" id="WP_236823619.1">
    <property type="nucleotide sequence ID" value="NZ_AP014854.2"/>
</dbReference>
<dbReference type="PANTHER" id="PTHR30582">
    <property type="entry name" value="L,D-TRANSPEPTIDASE"/>
    <property type="match status" value="1"/>
</dbReference>
<dbReference type="Gene3D" id="2.40.440.10">
    <property type="entry name" value="L,D-transpeptidase catalytic domain-like"/>
    <property type="match status" value="1"/>
</dbReference>
<dbReference type="CDD" id="cd16913">
    <property type="entry name" value="YkuD_like"/>
    <property type="match status" value="1"/>
</dbReference>
<evidence type="ECO:0000256" key="8">
    <source>
        <dbReference type="SAM" id="SignalP"/>
    </source>
</evidence>
<feature type="chain" id="PRO_5008116216" description="L,D-TPase catalytic domain-containing protein" evidence="8">
    <location>
        <begin position="20"/>
        <end position="145"/>
    </location>
</feature>
<dbReference type="KEGG" id="bvr:BVIR_2987"/>
<evidence type="ECO:0000256" key="7">
    <source>
        <dbReference type="PROSITE-ProRule" id="PRU01373"/>
    </source>
</evidence>
<evidence type="ECO:0000256" key="5">
    <source>
        <dbReference type="ARBA" id="ARBA00022984"/>
    </source>
</evidence>
<keyword evidence="3" id="KW-0808">Transferase</keyword>
<feature type="signal peptide" evidence="8">
    <location>
        <begin position="1"/>
        <end position="19"/>
    </location>
</feature>
<gene>
    <name evidence="10" type="ORF">BV133_1690</name>
</gene>
<dbReference type="AlphaFoldDB" id="A0A182D288"/>
<evidence type="ECO:0000256" key="6">
    <source>
        <dbReference type="ARBA" id="ARBA00023316"/>
    </source>
</evidence>
<dbReference type="Pfam" id="PF03734">
    <property type="entry name" value="YkuD"/>
    <property type="match status" value="1"/>
</dbReference>
<dbReference type="EMBL" id="AP014854">
    <property type="protein sequence ID" value="BAR99283.1"/>
    <property type="molecule type" value="Genomic_DNA"/>
</dbReference>
<dbReference type="GO" id="GO:0018104">
    <property type="term" value="P:peptidoglycan-protein cross-linking"/>
    <property type="evidence" value="ECO:0007669"/>
    <property type="project" value="TreeGrafter"/>
</dbReference>
<evidence type="ECO:0000256" key="1">
    <source>
        <dbReference type="ARBA" id="ARBA00004752"/>
    </source>
</evidence>
<protein>
    <recommendedName>
        <fullName evidence="9">L,D-TPase catalytic domain-containing protein</fullName>
    </recommendedName>
</protein>
<dbReference type="UniPathway" id="UPA00219"/>
<feature type="domain" description="L,D-TPase catalytic" evidence="9">
    <location>
        <begin position="30"/>
        <end position="144"/>
    </location>
</feature>
<dbReference type="InterPro" id="IPR005490">
    <property type="entry name" value="LD_TPept_cat_dom"/>
</dbReference>
<dbReference type="InterPro" id="IPR038063">
    <property type="entry name" value="Transpep_catalytic_dom"/>
</dbReference>
<sequence length="145" mass="15802">MVNAFRVAAMVAIILIAGAAGPLKAAAEPVVVRIELGQQRMTVRGGGVRYIWPVSTARRGMVTPLGSYRPNAMVRWHRSTLYRGAPMPHSIFFTGNYAIHGTTEIGRLGSRASHGCVRLHPANARRLFELVGDAGRSNTRIEVVR</sequence>
<evidence type="ECO:0000259" key="9">
    <source>
        <dbReference type="PROSITE" id="PS52029"/>
    </source>
</evidence>
<proteinExistence type="inferred from homology"/>
<dbReference type="PANTHER" id="PTHR30582:SF2">
    <property type="entry name" value="L,D-TRANSPEPTIDASE YCIB-RELATED"/>
    <property type="match status" value="1"/>
</dbReference>
<dbReference type="GO" id="GO:0005576">
    <property type="term" value="C:extracellular region"/>
    <property type="evidence" value="ECO:0007669"/>
    <property type="project" value="TreeGrafter"/>
</dbReference>
<organism evidence="10">
    <name type="scientific">Blastochloris viridis</name>
    <name type="common">Rhodopseudomonas viridis</name>
    <dbReference type="NCBI Taxonomy" id="1079"/>
    <lineage>
        <taxon>Bacteria</taxon>
        <taxon>Pseudomonadati</taxon>
        <taxon>Pseudomonadota</taxon>
        <taxon>Alphaproteobacteria</taxon>
        <taxon>Hyphomicrobiales</taxon>
        <taxon>Blastochloridaceae</taxon>
        <taxon>Blastochloris</taxon>
    </lineage>
</organism>
<dbReference type="GO" id="GO:0071555">
    <property type="term" value="P:cell wall organization"/>
    <property type="evidence" value="ECO:0007669"/>
    <property type="project" value="UniProtKB-UniRule"/>
</dbReference>
<comment type="similarity">
    <text evidence="2">Belongs to the YkuD family.</text>
</comment>
<dbReference type="GO" id="GO:0071972">
    <property type="term" value="F:peptidoglycan L,D-transpeptidase activity"/>
    <property type="evidence" value="ECO:0007669"/>
    <property type="project" value="TreeGrafter"/>
</dbReference>
<dbReference type="SUPFAM" id="SSF141523">
    <property type="entry name" value="L,D-transpeptidase catalytic domain-like"/>
    <property type="match status" value="1"/>
</dbReference>
<evidence type="ECO:0000256" key="2">
    <source>
        <dbReference type="ARBA" id="ARBA00005992"/>
    </source>
</evidence>
<comment type="pathway">
    <text evidence="1 7">Cell wall biogenesis; peptidoglycan biosynthesis.</text>
</comment>
<evidence type="ECO:0000256" key="4">
    <source>
        <dbReference type="ARBA" id="ARBA00022960"/>
    </source>
</evidence>
<dbReference type="GO" id="GO:0008360">
    <property type="term" value="P:regulation of cell shape"/>
    <property type="evidence" value="ECO:0007669"/>
    <property type="project" value="UniProtKB-UniRule"/>
</dbReference>
<evidence type="ECO:0000256" key="3">
    <source>
        <dbReference type="ARBA" id="ARBA00022679"/>
    </source>
</evidence>
<dbReference type="PROSITE" id="PS52029">
    <property type="entry name" value="LD_TPASE"/>
    <property type="match status" value="1"/>
</dbReference>
<keyword evidence="4 7" id="KW-0133">Cell shape</keyword>
<name>A0A182D288_BLAVI</name>
<keyword evidence="8" id="KW-0732">Signal</keyword>
<evidence type="ECO:0000313" key="10">
    <source>
        <dbReference type="EMBL" id="BAR99283.1"/>
    </source>
</evidence>
<keyword evidence="6 7" id="KW-0961">Cell wall biogenesis/degradation</keyword>
<dbReference type="PATRIC" id="fig|1079.6.peg.3140"/>
<dbReference type="InterPro" id="IPR050979">
    <property type="entry name" value="LD-transpeptidase"/>
</dbReference>